<accession>A0AAD4BI17</accession>
<evidence type="ECO:0000259" key="1">
    <source>
        <dbReference type="Pfam" id="PF16188"/>
    </source>
</evidence>
<protein>
    <recommendedName>
        <fullName evidence="1">Peptidase M24 C-terminal domain-containing protein</fullName>
    </recommendedName>
</protein>
<dbReference type="InterPro" id="IPR050422">
    <property type="entry name" value="X-Pro_aminopeptidase_P"/>
</dbReference>
<sequence>MLHVFISILVWDPDVLHKQCPIQTSLINLSLLTLEEKKWLNEYHAEVESKVGPLLEGKDARALAWLKRKCDTACLIPLGRGSLARRVERWYLIYVQACYCWYRHLYCRVFVRQSPPWFLIAVKTSMCIRLCQPRRPGQVRVALG</sequence>
<evidence type="ECO:0000313" key="3">
    <source>
        <dbReference type="Proteomes" id="UP001194468"/>
    </source>
</evidence>
<reference evidence="2" key="1">
    <citation type="submission" date="2019-10" db="EMBL/GenBank/DDBJ databases">
        <authorList>
            <consortium name="DOE Joint Genome Institute"/>
            <person name="Kuo A."/>
            <person name="Miyauchi S."/>
            <person name="Kiss E."/>
            <person name="Drula E."/>
            <person name="Kohler A."/>
            <person name="Sanchez-Garcia M."/>
            <person name="Andreopoulos B."/>
            <person name="Barry K.W."/>
            <person name="Bonito G."/>
            <person name="Buee M."/>
            <person name="Carver A."/>
            <person name="Chen C."/>
            <person name="Cichocki N."/>
            <person name="Clum A."/>
            <person name="Culley D."/>
            <person name="Crous P.W."/>
            <person name="Fauchery L."/>
            <person name="Girlanda M."/>
            <person name="Hayes R."/>
            <person name="Keri Z."/>
            <person name="LaButti K."/>
            <person name="Lipzen A."/>
            <person name="Lombard V."/>
            <person name="Magnuson J."/>
            <person name="Maillard F."/>
            <person name="Morin E."/>
            <person name="Murat C."/>
            <person name="Nolan M."/>
            <person name="Ohm R."/>
            <person name="Pangilinan J."/>
            <person name="Pereira M."/>
            <person name="Perotto S."/>
            <person name="Peter M."/>
            <person name="Riley R."/>
            <person name="Sitrit Y."/>
            <person name="Stielow B."/>
            <person name="Szollosi G."/>
            <person name="Zifcakova L."/>
            <person name="Stursova M."/>
            <person name="Spatafora J.W."/>
            <person name="Tedersoo L."/>
            <person name="Vaario L.-M."/>
            <person name="Yamada A."/>
            <person name="Yan M."/>
            <person name="Wang P."/>
            <person name="Xu J."/>
            <person name="Bruns T."/>
            <person name="Baldrian P."/>
            <person name="Vilgalys R."/>
            <person name="Henrissat B."/>
            <person name="Grigoriev I.V."/>
            <person name="Hibbett D."/>
            <person name="Nagy L.G."/>
            <person name="Martin F.M."/>
        </authorList>
    </citation>
    <scope>NUCLEOTIDE SEQUENCE</scope>
    <source>
        <strain evidence="2">BED1</strain>
    </source>
</reference>
<gene>
    <name evidence="2" type="ORF">L210DRAFT_3019762</name>
</gene>
<reference evidence="2" key="2">
    <citation type="journal article" date="2020" name="Nat. Commun.">
        <title>Large-scale genome sequencing of mycorrhizal fungi provides insights into the early evolution of symbiotic traits.</title>
        <authorList>
            <person name="Miyauchi S."/>
            <person name="Kiss E."/>
            <person name="Kuo A."/>
            <person name="Drula E."/>
            <person name="Kohler A."/>
            <person name="Sanchez-Garcia M."/>
            <person name="Morin E."/>
            <person name="Andreopoulos B."/>
            <person name="Barry K.W."/>
            <person name="Bonito G."/>
            <person name="Buee M."/>
            <person name="Carver A."/>
            <person name="Chen C."/>
            <person name="Cichocki N."/>
            <person name="Clum A."/>
            <person name="Culley D."/>
            <person name="Crous P.W."/>
            <person name="Fauchery L."/>
            <person name="Girlanda M."/>
            <person name="Hayes R.D."/>
            <person name="Keri Z."/>
            <person name="LaButti K."/>
            <person name="Lipzen A."/>
            <person name="Lombard V."/>
            <person name="Magnuson J."/>
            <person name="Maillard F."/>
            <person name="Murat C."/>
            <person name="Nolan M."/>
            <person name="Ohm R.A."/>
            <person name="Pangilinan J."/>
            <person name="Pereira M.F."/>
            <person name="Perotto S."/>
            <person name="Peter M."/>
            <person name="Pfister S."/>
            <person name="Riley R."/>
            <person name="Sitrit Y."/>
            <person name="Stielow J.B."/>
            <person name="Szollosi G."/>
            <person name="Zifcakova L."/>
            <person name="Stursova M."/>
            <person name="Spatafora J.W."/>
            <person name="Tedersoo L."/>
            <person name="Vaario L.M."/>
            <person name="Yamada A."/>
            <person name="Yan M."/>
            <person name="Wang P."/>
            <person name="Xu J."/>
            <person name="Bruns T."/>
            <person name="Baldrian P."/>
            <person name="Vilgalys R."/>
            <person name="Dunand C."/>
            <person name="Henrissat B."/>
            <person name="Grigoriev I.V."/>
            <person name="Hibbett D."/>
            <person name="Nagy L.G."/>
            <person name="Martin F.M."/>
        </authorList>
    </citation>
    <scope>NUCLEOTIDE SEQUENCE</scope>
    <source>
        <strain evidence="2">BED1</strain>
    </source>
</reference>
<dbReference type="AlphaFoldDB" id="A0AAD4BI17"/>
<feature type="domain" description="Peptidase M24 C-terminal" evidence="1">
    <location>
        <begin position="20"/>
        <end position="71"/>
    </location>
</feature>
<comment type="caution">
    <text evidence="2">The sequence shown here is derived from an EMBL/GenBank/DDBJ whole genome shotgun (WGS) entry which is preliminary data.</text>
</comment>
<dbReference type="EMBL" id="WHUW01000056">
    <property type="protein sequence ID" value="KAF8430881.1"/>
    <property type="molecule type" value="Genomic_DNA"/>
</dbReference>
<proteinExistence type="predicted"/>
<organism evidence="2 3">
    <name type="scientific">Boletus edulis BED1</name>
    <dbReference type="NCBI Taxonomy" id="1328754"/>
    <lineage>
        <taxon>Eukaryota</taxon>
        <taxon>Fungi</taxon>
        <taxon>Dikarya</taxon>
        <taxon>Basidiomycota</taxon>
        <taxon>Agaricomycotina</taxon>
        <taxon>Agaricomycetes</taxon>
        <taxon>Agaricomycetidae</taxon>
        <taxon>Boletales</taxon>
        <taxon>Boletineae</taxon>
        <taxon>Boletaceae</taxon>
        <taxon>Boletoideae</taxon>
        <taxon>Boletus</taxon>
    </lineage>
</organism>
<dbReference type="Proteomes" id="UP001194468">
    <property type="component" value="Unassembled WGS sequence"/>
</dbReference>
<dbReference type="Gene3D" id="3.90.230.10">
    <property type="entry name" value="Creatinase/methionine aminopeptidase superfamily"/>
    <property type="match status" value="1"/>
</dbReference>
<dbReference type="PANTHER" id="PTHR43763:SF6">
    <property type="entry name" value="XAA-PRO AMINOPEPTIDASE 1"/>
    <property type="match status" value="1"/>
</dbReference>
<evidence type="ECO:0000313" key="2">
    <source>
        <dbReference type="EMBL" id="KAF8430881.1"/>
    </source>
</evidence>
<keyword evidence="3" id="KW-1185">Reference proteome</keyword>
<dbReference type="PANTHER" id="PTHR43763">
    <property type="entry name" value="XAA-PRO AMINOPEPTIDASE 1"/>
    <property type="match status" value="1"/>
</dbReference>
<dbReference type="InterPro" id="IPR032416">
    <property type="entry name" value="Peptidase_M24_C"/>
</dbReference>
<dbReference type="Pfam" id="PF16188">
    <property type="entry name" value="Peptidase_M24_C"/>
    <property type="match status" value="1"/>
</dbReference>
<dbReference type="InterPro" id="IPR036005">
    <property type="entry name" value="Creatinase/aminopeptidase-like"/>
</dbReference>
<name>A0AAD4BI17_BOLED</name>